<evidence type="ECO:0000313" key="1">
    <source>
        <dbReference type="EMBL" id="MBW98109.1"/>
    </source>
</evidence>
<proteinExistence type="predicted"/>
<sequence length="18" mass="2058">MVVFSLFLFLIILSSRDG</sequence>
<protein>
    <submittedName>
        <fullName evidence="1">Uncharacterized protein</fullName>
    </submittedName>
</protein>
<reference evidence="1" key="1">
    <citation type="submission" date="2018-02" db="EMBL/GenBank/DDBJ databases">
        <title>Rhizophora mucronata_Transcriptome.</title>
        <authorList>
            <person name="Meera S.P."/>
            <person name="Sreeshan A."/>
            <person name="Augustine A."/>
        </authorList>
    </citation>
    <scope>NUCLEOTIDE SEQUENCE</scope>
    <source>
        <tissue evidence="1">Leaf</tissue>
    </source>
</reference>
<dbReference type="AlphaFoldDB" id="A0A2P2JXA5"/>
<dbReference type="EMBL" id="GGEC01017626">
    <property type="protein sequence ID" value="MBW98109.1"/>
    <property type="molecule type" value="Transcribed_RNA"/>
</dbReference>
<organism evidence="1">
    <name type="scientific">Rhizophora mucronata</name>
    <name type="common">Asiatic mangrove</name>
    <dbReference type="NCBI Taxonomy" id="61149"/>
    <lineage>
        <taxon>Eukaryota</taxon>
        <taxon>Viridiplantae</taxon>
        <taxon>Streptophyta</taxon>
        <taxon>Embryophyta</taxon>
        <taxon>Tracheophyta</taxon>
        <taxon>Spermatophyta</taxon>
        <taxon>Magnoliopsida</taxon>
        <taxon>eudicotyledons</taxon>
        <taxon>Gunneridae</taxon>
        <taxon>Pentapetalae</taxon>
        <taxon>rosids</taxon>
        <taxon>fabids</taxon>
        <taxon>Malpighiales</taxon>
        <taxon>Rhizophoraceae</taxon>
        <taxon>Rhizophora</taxon>
    </lineage>
</organism>
<name>A0A2P2JXA5_RHIMU</name>
<accession>A0A2P2JXA5</accession>